<evidence type="ECO:0000313" key="5">
    <source>
        <dbReference type="EMBL" id="PAA86782.1"/>
    </source>
</evidence>
<dbReference type="InterPro" id="IPR000225">
    <property type="entry name" value="Armadillo"/>
</dbReference>
<dbReference type="STRING" id="282301.A0A267GNA6"/>
<evidence type="ECO:0000256" key="1">
    <source>
        <dbReference type="ARBA" id="ARBA00022737"/>
    </source>
</evidence>
<protein>
    <recommendedName>
        <fullName evidence="4">EDR1/CTR1/ARMC3-like peptidase-like domain-containing protein</fullName>
    </recommendedName>
</protein>
<organism evidence="5 6">
    <name type="scientific">Macrostomum lignano</name>
    <dbReference type="NCBI Taxonomy" id="282301"/>
    <lineage>
        <taxon>Eukaryota</taxon>
        <taxon>Metazoa</taxon>
        <taxon>Spiralia</taxon>
        <taxon>Lophotrochozoa</taxon>
        <taxon>Platyhelminthes</taxon>
        <taxon>Rhabditophora</taxon>
        <taxon>Macrostomorpha</taxon>
        <taxon>Macrostomida</taxon>
        <taxon>Macrostomidae</taxon>
        <taxon>Macrostomum</taxon>
    </lineage>
</organism>
<dbReference type="EMBL" id="NIVC01000264">
    <property type="protein sequence ID" value="PAA86782.1"/>
    <property type="molecule type" value="Genomic_DNA"/>
</dbReference>
<dbReference type="SMART" id="SM00185">
    <property type="entry name" value="ARM"/>
    <property type="match status" value="9"/>
</dbReference>
<dbReference type="InterPro" id="IPR011989">
    <property type="entry name" value="ARM-like"/>
</dbReference>
<evidence type="ECO:0000256" key="3">
    <source>
        <dbReference type="SAM" id="MobiDB-lite"/>
    </source>
</evidence>
<dbReference type="PANTHER" id="PTHR46618">
    <property type="entry name" value="ARMADILLO REPEAT-CONTAINING PROTEIN 3"/>
    <property type="match status" value="1"/>
</dbReference>
<dbReference type="Gene3D" id="1.25.10.10">
    <property type="entry name" value="Leucine-rich Repeat Variant"/>
    <property type="match status" value="3"/>
</dbReference>
<comment type="caution">
    <text evidence="5">The sequence shown here is derived from an EMBL/GenBank/DDBJ whole genome shotgun (WGS) entry which is preliminary data.</text>
</comment>
<feature type="domain" description="EDR1/CTR1/ARMC3-like peptidase-like" evidence="4">
    <location>
        <begin position="725"/>
        <end position="860"/>
    </location>
</feature>
<feature type="repeat" description="ARM" evidence="2">
    <location>
        <begin position="416"/>
        <end position="444"/>
    </location>
</feature>
<dbReference type="PROSITE" id="PS50176">
    <property type="entry name" value="ARM_REPEAT"/>
    <property type="match status" value="1"/>
</dbReference>
<keyword evidence="1" id="KW-0677">Repeat</keyword>
<dbReference type="PANTHER" id="PTHR46618:SF1">
    <property type="entry name" value="ARMADILLO REPEAT-CONTAINING PROTEIN 3"/>
    <property type="match status" value="1"/>
</dbReference>
<feature type="region of interest" description="Disordered" evidence="3">
    <location>
        <begin position="673"/>
        <end position="727"/>
    </location>
</feature>
<dbReference type="InterPro" id="IPR055164">
    <property type="entry name" value="EDR1/CTR1/ARMC3-like_pept-like"/>
</dbReference>
<feature type="compositionally biased region" description="Basic and acidic residues" evidence="3">
    <location>
        <begin position="331"/>
        <end position="340"/>
    </location>
</feature>
<dbReference type="Proteomes" id="UP000215902">
    <property type="component" value="Unassembled WGS sequence"/>
</dbReference>
<accession>A0A267GNA6</accession>
<feature type="region of interest" description="Disordered" evidence="3">
    <location>
        <begin position="295"/>
        <end position="350"/>
    </location>
</feature>
<dbReference type="OrthoDB" id="7537227at2759"/>
<dbReference type="Pfam" id="PF02985">
    <property type="entry name" value="HEAT"/>
    <property type="match status" value="1"/>
</dbReference>
<dbReference type="AlphaFoldDB" id="A0A267GNA6"/>
<evidence type="ECO:0000313" key="6">
    <source>
        <dbReference type="Proteomes" id="UP000215902"/>
    </source>
</evidence>
<feature type="non-terminal residue" evidence="5">
    <location>
        <position position="1"/>
    </location>
</feature>
<dbReference type="InterPro" id="IPR016024">
    <property type="entry name" value="ARM-type_fold"/>
</dbReference>
<reference evidence="5 6" key="1">
    <citation type="submission" date="2017-06" db="EMBL/GenBank/DDBJ databases">
        <title>A platform for efficient transgenesis in Macrostomum lignano, a flatworm model organism for stem cell research.</title>
        <authorList>
            <person name="Berezikov E."/>
        </authorList>
    </citation>
    <scope>NUCLEOTIDE SEQUENCE [LARGE SCALE GENOMIC DNA]</scope>
    <source>
        <strain evidence="5">DV1</strain>
        <tissue evidence="5">Whole organism</tissue>
    </source>
</reference>
<feature type="compositionally biased region" description="Basic and acidic residues" evidence="3">
    <location>
        <begin position="715"/>
        <end position="727"/>
    </location>
</feature>
<dbReference type="InterPro" id="IPR052441">
    <property type="entry name" value="Armadillo-Ser/Thr_Kinase"/>
</dbReference>
<dbReference type="Pfam" id="PF14381">
    <property type="entry name" value="EDR1_CTR1_ARMC3_pept"/>
    <property type="match status" value="1"/>
</dbReference>
<feature type="compositionally biased region" description="Basic and acidic residues" evidence="3">
    <location>
        <begin position="673"/>
        <end position="685"/>
    </location>
</feature>
<gene>
    <name evidence="5" type="ORF">BOX15_Mlig027559g1</name>
</gene>
<keyword evidence="6" id="KW-1185">Reference proteome</keyword>
<dbReference type="InterPro" id="IPR000357">
    <property type="entry name" value="HEAT"/>
</dbReference>
<sequence length="874" mass="95460">CKMPKKGKGDDKKAAAEDVFDPVSVETKSAMTAILLLDSPEPEVQSKACEGIYKFAYKCEENRRVLLENGAIEGLMKLLMVEDKAIKRNALMALATMTHSPDVRRHLRTNRDDAVSAFLKLLNPEEFVTTHEFAALALSNMAKEFASIPAIVENKGLELLLEVMQEDDPDVQKNAVECIALLMQDFEAKGSMKDSSGLETLLQLLESEYAIIQQLALQSLIRASQEASNRGLLRELNALRVFVNILGKPELHDLHVLALHVISNCADEPENLQQLKENGGLPRLVAFIADRPAPPEEALPDAAGKGGKDAKGKGGGGAAAAKAKGSAKKKKGEDDSKDADVAPPQTQPDVKMHAARAIARAAKSNDGKRILHDCNAEALLVQLLTHEEDRVRVAAAQAIAVMGENFLCQEAVLAAGGLEQLVKILRLDNRQLKESSSLAIANLTTANLPICTVVANANHGLENVLGCLRHDSEYAVSNGLATLINMSADESLRQRVLDIGFVSALLTPLDSRSAMAQLKAAQAVSAYIRQPAPRREFREAGGLDLLAPLLRSSTDEVRRAAAIAVSLLLVDRETSVEFYRIGGLEILQELNSSETKRSPYTQAAEAGLLGNNISLKYALSGKLAVTDRVPDLFYDVGQVRPGEKLAPLESYCAQPVNTRRAVLLINVQPAEEIKTSENQQQDREVGTPNGRSRIKSPKGSDKSKSSNGSLGQPDAPDKPGFRLPEDQNLRSYIDTAQSLMRECSNPREQILLLAKFVSDRMGGPIEHGQLMKFSYELPISQLKYSLQSNVIPMGLINAGIHYHRALLFKFLADRAGIDCTLVRGQLNRAWNEVWLTECDGARKYPPSEYVIDLINQPGKLYRRDSIEAANYKKC</sequence>
<evidence type="ECO:0000259" key="4">
    <source>
        <dbReference type="Pfam" id="PF14381"/>
    </source>
</evidence>
<name>A0A267GNA6_9PLAT</name>
<proteinExistence type="predicted"/>
<evidence type="ECO:0000256" key="2">
    <source>
        <dbReference type="PROSITE-ProRule" id="PRU00259"/>
    </source>
</evidence>
<dbReference type="SUPFAM" id="SSF48371">
    <property type="entry name" value="ARM repeat"/>
    <property type="match status" value="2"/>
</dbReference>